<sequence>MSCPVKAGPYYGLLEVKWRSARYFKQSYSFPKRTVENVAAPSRTHPCMNEAKTASIFPQIGCDGDFGRVD</sequence>
<comment type="caution">
    <text evidence="1">The sequence shown here is derived from an EMBL/GenBank/DDBJ whole genome shotgun (WGS) entry which is preliminary data.</text>
</comment>
<keyword evidence="2" id="KW-1185">Reference proteome</keyword>
<reference evidence="1 2" key="1">
    <citation type="submission" date="2021-06" db="EMBL/GenBank/DDBJ databases">
        <title>Chromosome-level genome assembly of the red-tail catfish (Hemibagrus wyckioides).</title>
        <authorList>
            <person name="Shao F."/>
        </authorList>
    </citation>
    <scope>NUCLEOTIDE SEQUENCE [LARGE SCALE GENOMIC DNA]</scope>
    <source>
        <strain evidence="1">EC202008001</strain>
        <tissue evidence="1">Blood</tissue>
    </source>
</reference>
<evidence type="ECO:0000313" key="2">
    <source>
        <dbReference type="Proteomes" id="UP000824219"/>
    </source>
</evidence>
<organism evidence="1 2">
    <name type="scientific">Hemibagrus wyckioides</name>
    <dbReference type="NCBI Taxonomy" id="337641"/>
    <lineage>
        <taxon>Eukaryota</taxon>
        <taxon>Metazoa</taxon>
        <taxon>Chordata</taxon>
        <taxon>Craniata</taxon>
        <taxon>Vertebrata</taxon>
        <taxon>Euteleostomi</taxon>
        <taxon>Actinopterygii</taxon>
        <taxon>Neopterygii</taxon>
        <taxon>Teleostei</taxon>
        <taxon>Ostariophysi</taxon>
        <taxon>Siluriformes</taxon>
        <taxon>Bagridae</taxon>
        <taxon>Hemibagrus</taxon>
    </lineage>
</organism>
<gene>
    <name evidence="1" type="ORF">KOW79_014356</name>
</gene>
<dbReference type="Proteomes" id="UP000824219">
    <property type="component" value="Linkage Group LG16"/>
</dbReference>
<proteinExistence type="predicted"/>
<dbReference type="EMBL" id="JAHKSW010000016">
    <property type="protein sequence ID" value="KAG7323010.1"/>
    <property type="molecule type" value="Genomic_DNA"/>
</dbReference>
<name>A0A9D3NL93_9TELE</name>
<dbReference type="AlphaFoldDB" id="A0A9D3NL93"/>
<evidence type="ECO:0000313" key="1">
    <source>
        <dbReference type="EMBL" id="KAG7323010.1"/>
    </source>
</evidence>
<accession>A0A9D3NL93</accession>
<protein>
    <submittedName>
        <fullName evidence="1">Uncharacterized protein</fullName>
    </submittedName>
</protein>